<reference evidence="8 9" key="1">
    <citation type="submission" date="2019-01" db="EMBL/GenBank/DDBJ databases">
        <title>Genome sequencing of strain FW10M-9.</title>
        <authorList>
            <person name="Heo J."/>
            <person name="Kim S.-J."/>
            <person name="Kim J.-S."/>
            <person name="Hong S.-B."/>
            <person name="Kwon S.-W."/>
        </authorList>
    </citation>
    <scope>NUCLEOTIDE SEQUENCE [LARGE SCALE GENOMIC DNA]</scope>
    <source>
        <strain evidence="8 9">FW10M-9</strain>
    </source>
</reference>
<evidence type="ECO:0000313" key="8">
    <source>
        <dbReference type="EMBL" id="QAY71203.1"/>
    </source>
</evidence>
<feature type="binding site" evidence="6">
    <location>
        <position position="106"/>
    </location>
    <ligand>
        <name>Mg(2+)</name>
        <dbReference type="ChEBI" id="CHEBI:18420"/>
    </ligand>
</feature>
<sequence length="143" mass="15477">MTRPAIFLPDVNVLVAAHIQSSKHHVVASQWFDSRPVFATCALTETGMVRALSSTAVNPTGNVLLALTALSRLRMEPGAIFWPDDSTLTAPFIDTTKMAGTRQVPDFHLLNLAASRGAVLVTTDARIETSIASSDRKHLLVLR</sequence>
<dbReference type="GO" id="GO:0004540">
    <property type="term" value="F:RNA nuclease activity"/>
    <property type="evidence" value="ECO:0007669"/>
    <property type="project" value="InterPro"/>
</dbReference>
<dbReference type="AlphaFoldDB" id="A0A4P6F8I8"/>
<proteinExistence type="inferred from homology"/>
<feature type="binding site" evidence="6">
    <location>
        <position position="10"/>
    </location>
    <ligand>
        <name>Mg(2+)</name>
        <dbReference type="ChEBI" id="CHEBI:18420"/>
    </ligand>
</feature>
<comment type="function">
    <text evidence="6">Toxic component of a toxin-antitoxin (TA) system. An RNase.</text>
</comment>
<organism evidence="8 9">
    <name type="scientific">Xylanimonas protaetiae</name>
    <dbReference type="NCBI Taxonomy" id="2509457"/>
    <lineage>
        <taxon>Bacteria</taxon>
        <taxon>Bacillati</taxon>
        <taxon>Actinomycetota</taxon>
        <taxon>Actinomycetes</taxon>
        <taxon>Micrococcales</taxon>
        <taxon>Promicromonosporaceae</taxon>
        <taxon>Xylanimonas</taxon>
    </lineage>
</organism>
<dbReference type="EC" id="3.1.-.-" evidence="6"/>
<dbReference type="InterPro" id="IPR029060">
    <property type="entry name" value="PIN-like_dom_sf"/>
</dbReference>
<evidence type="ECO:0000256" key="4">
    <source>
        <dbReference type="ARBA" id="ARBA00022801"/>
    </source>
</evidence>
<dbReference type="HAMAP" id="MF_00265">
    <property type="entry name" value="VapC_Nob1"/>
    <property type="match status" value="1"/>
</dbReference>
<dbReference type="Proteomes" id="UP000292118">
    <property type="component" value="Chromosome"/>
</dbReference>
<keyword evidence="1 6" id="KW-1277">Toxin-antitoxin system</keyword>
<keyword evidence="2 6" id="KW-0540">Nuclease</keyword>
<comment type="cofactor">
    <cofactor evidence="6">
        <name>Mg(2+)</name>
        <dbReference type="ChEBI" id="CHEBI:18420"/>
    </cofactor>
</comment>
<accession>A0A4P6F8I8</accession>
<evidence type="ECO:0000256" key="3">
    <source>
        <dbReference type="ARBA" id="ARBA00022723"/>
    </source>
</evidence>
<dbReference type="OrthoDB" id="196567at2"/>
<evidence type="ECO:0000256" key="5">
    <source>
        <dbReference type="ARBA" id="ARBA00022842"/>
    </source>
</evidence>
<dbReference type="InterPro" id="IPR022907">
    <property type="entry name" value="VapC_family"/>
</dbReference>
<dbReference type="InterPro" id="IPR002716">
    <property type="entry name" value="PIN_dom"/>
</dbReference>
<comment type="similarity">
    <text evidence="6">Belongs to the PINc/VapC protein family.</text>
</comment>
<keyword evidence="6" id="KW-0800">Toxin</keyword>
<dbReference type="Pfam" id="PF01850">
    <property type="entry name" value="PIN"/>
    <property type="match status" value="1"/>
</dbReference>
<dbReference type="GO" id="GO:0016787">
    <property type="term" value="F:hydrolase activity"/>
    <property type="evidence" value="ECO:0007669"/>
    <property type="project" value="UniProtKB-KW"/>
</dbReference>
<dbReference type="GO" id="GO:0000287">
    <property type="term" value="F:magnesium ion binding"/>
    <property type="evidence" value="ECO:0007669"/>
    <property type="project" value="UniProtKB-UniRule"/>
</dbReference>
<keyword evidence="9" id="KW-1185">Reference proteome</keyword>
<evidence type="ECO:0000313" key="9">
    <source>
        <dbReference type="Proteomes" id="UP000292118"/>
    </source>
</evidence>
<dbReference type="RefSeq" id="WP_129189660.1">
    <property type="nucleotide sequence ID" value="NZ_CP035493.1"/>
</dbReference>
<dbReference type="GO" id="GO:0090729">
    <property type="term" value="F:toxin activity"/>
    <property type="evidence" value="ECO:0007669"/>
    <property type="project" value="UniProtKB-KW"/>
</dbReference>
<keyword evidence="3 6" id="KW-0479">Metal-binding</keyword>
<gene>
    <name evidence="6" type="primary">vapC</name>
    <name evidence="8" type="ORF">ET471_15145</name>
</gene>
<evidence type="ECO:0000259" key="7">
    <source>
        <dbReference type="Pfam" id="PF01850"/>
    </source>
</evidence>
<evidence type="ECO:0000256" key="6">
    <source>
        <dbReference type="HAMAP-Rule" id="MF_00265"/>
    </source>
</evidence>
<evidence type="ECO:0000256" key="2">
    <source>
        <dbReference type="ARBA" id="ARBA00022722"/>
    </source>
</evidence>
<dbReference type="SUPFAM" id="SSF88723">
    <property type="entry name" value="PIN domain-like"/>
    <property type="match status" value="1"/>
</dbReference>
<dbReference type="EMBL" id="CP035493">
    <property type="protein sequence ID" value="QAY71203.1"/>
    <property type="molecule type" value="Genomic_DNA"/>
</dbReference>
<dbReference type="KEGG" id="xya:ET471_15145"/>
<name>A0A4P6F8I8_9MICO</name>
<feature type="domain" description="PIN" evidence="7">
    <location>
        <begin position="8"/>
        <end position="127"/>
    </location>
</feature>
<keyword evidence="5 6" id="KW-0460">Magnesium</keyword>
<evidence type="ECO:0000256" key="1">
    <source>
        <dbReference type="ARBA" id="ARBA00022649"/>
    </source>
</evidence>
<protein>
    <recommendedName>
        <fullName evidence="6">Ribonuclease VapC</fullName>
        <shortName evidence="6">RNase VapC</shortName>
        <ecNumber evidence="6">3.1.-.-</ecNumber>
    </recommendedName>
    <alternativeName>
        <fullName evidence="6">Toxin VapC</fullName>
    </alternativeName>
</protein>
<keyword evidence="4 6" id="KW-0378">Hydrolase</keyword>